<evidence type="ECO:0000256" key="1">
    <source>
        <dbReference type="ARBA" id="ARBA00022737"/>
    </source>
</evidence>
<dbReference type="Pfam" id="PF12796">
    <property type="entry name" value="Ank_2"/>
    <property type="match status" value="1"/>
</dbReference>
<organism evidence="5 6">
    <name type="scientific">Marinomonas foliarum</name>
    <dbReference type="NCBI Taxonomy" id="491950"/>
    <lineage>
        <taxon>Bacteria</taxon>
        <taxon>Pseudomonadati</taxon>
        <taxon>Pseudomonadota</taxon>
        <taxon>Gammaproteobacteria</taxon>
        <taxon>Oceanospirillales</taxon>
        <taxon>Oceanospirillaceae</taxon>
        <taxon>Marinomonas</taxon>
    </lineage>
</organism>
<feature type="repeat" description="ANK" evidence="3">
    <location>
        <begin position="62"/>
        <end position="94"/>
    </location>
</feature>
<dbReference type="SUPFAM" id="SSF48403">
    <property type="entry name" value="Ankyrin repeat"/>
    <property type="match status" value="1"/>
</dbReference>
<evidence type="ECO:0000256" key="3">
    <source>
        <dbReference type="PROSITE-ProRule" id="PRU00023"/>
    </source>
</evidence>
<dbReference type="InterPro" id="IPR002110">
    <property type="entry name" value="Ankyrin_rpt"/>
</dbReference>
<dbReference type="AlphaFoldDB" id="A0A368ZN56"/>
<gene>
    <name evidence="5" type="ORF">DFP77_14517</name>
</gene>
<dbReference type="PROSITE" id="PS50088">
    <property type="entry name" value="ANK_REPEAT"/>
    <property type="match status" value="2"/>
</dbReference>
<dbReference type="InterPro" id="IPR036770">
    <property type="entry name" value="Ankyrin_rpt-contain_sf"/>
</dbReference>
<comment type="caution">
    <text evidence="5">The sequence shown here is derived from an EMBL/GenBank/DDBJ whole genome shotgun (WGS) entry which is preliminary data.</text>
</comment>
<dbReference type="PANTHER" id="PTHR24171">
    <property type="entry name" value="ANKYRIN REPEAT DOMAIN-CONTAINING PROTEIN 39-RELATED"/>
    <property type="match status" value="1"/>
</dbReference>
<keyword evidence="4" id="KW-0732">Signal</keyword>
<feature type="chain" id="PRO_5016571061" evidence="4">
    <location>
        <begin position="29"/>
        <end position="301"/>
    </location>
</feature>
<dbReference type="GO" id="GO:0085020">
    <property type="term" value="P:protein K6-linked ubiquitination"/>
    <property type="evidence" value="ECO:0007669"/>
    <property type="project" value="TreeGrafter"/>
</dbReference>
<dbReference type="PROSITE" id="PS50297">
    <property type="entry name" value="ANK_REP_REGION"/>
    <property type="match status" value="2"/>
</dbReference>
<keyword evidence="1" id="KW-0677">Repeat</keyword>
<accession>A0A368ZN56</accession>
<name>A0A368ZN56_9GAMM</name>
<feature type="repeat" description="ANK" evidence="3">
    <location>
        <begin position="129"/>
        <end position="161"/>
    </location>
</feature>
<keyword evidence="2 3" id="KW-0040">ANK repeat</keyword>
<dbReference type="SMART" id="SM00248">
    <property type="entry name" value="ANK"/>
    <property type="match status" value="4"/>
</dbReference>
<dbReference type="Proteomes" id="UP000253506">
    <property type="component" value="Unassembled WGS sequence"/>
</dbReference>
<evidence type="ECO:0000313" key="6">
    <source>
        <dbReference type="Proteomes" id="UP000253506"/>
    </source>
</evidence>
<evidence type="ECO:0000256" key="2">
    <source>
        <dbReference type="ARBA" id="ARBA00023043"/>
    </source>
</evidence>
<feature type="signal peptide" evidence="4">
    <location>
        <begin position="1"/>
        <end position="28"/>
    </location>
</feature>
<dbReference type="EMBL" id="QPJQ01000045">
    <property type="protein sequence ID" value="RCW94619.1"/>
    <property type="molecule type" value="Genomic_DNA"/>
</dbReference>
<dbReference type="PANTHER" id="PTHR24171:SF8">
    <property type="entry name" value="BRCA1-ASSOCIATED RING DOMAIN PROTEIN 1"/>
    <property type="match status" value="1"/>
</dbReference>
<dbReference type="PROSITE" id="PS51257">
    <property type="entry name" value="PROKAR_LIPOPROTEIN"/>
    <property type="match status" value="1"/>
</dbReference>
<evidence type="ECO:0000256" key="4">
    <source>
        <dbReference type="SAM" id="SignalP"/>
    </source>
</evidence>
<dbReference type="OrthoDB" id="6119385at2"/>
<evidence type="ECO:0000313" key="5">
    <source>
        <dbReference type="EMBL" id="RCW94619.1"/>
    </source>
</evidence>
<dbReference type="GO" id="GO:0004842">
    <property type="term" value="F:ubiquitin-protein transferase activity"/>
    <property type="evidence" value="ECO:0007669"/>
    <property type="project" value="TreeGrafter"/>
</dbReference>
<dbReference type="RefSeq" id="WP_114413549.1">
    <property type="nucleotide sequence ID" value="NZ_QPJQ01000045.1"/>
</dbReference>
<proteinExistence type="predicted"/>
<sequence length="301" mass="33895">MNTSFFKLMTPCALILLLILTGCSTQPALISATRNNDVVEVERLLSNGYNPNIRNYTESYDHGRTPVYYAAEGGYNSLVKKLIAAGADVNQASDEQWTPLLVAVRYSGNLETIRILVEADVNIHFTNNYGRNALMLATYMGKADIVQYLLGLGMDPEIKNNDGNNSYDYAKDNKDISSDMIHQYREAYLLKQKVAGMEASIKEIEARDEGLPESLKHDKYLIAYTDALKQEEYLGAVIYANLLDKLNTPMEDAFYYFWGEALLKLEDPEQAKSKLNEYLKRTGSGGKYYTQALRLIIQAEA</sequence>
<dbReference type="Gene3D" id="1.25.40.20">
    <property type="entry name" value="Ankyrin repeat-containing domain"/>
    <property type="match status" value="1"/>
</dbReference>
<reference evidence="5 6" key="1">
    <citation type="submission" date="2018-07" db="EMBL/GenBank/DDBJ databases">
        <title>Genomic Encyclopedia of Type Strains, Phase III (KMG-III): the genomes of soil and plant-associated and newly described type strains.</title>
        <authorList>
            <person name="Whitman W."/>
        </authorList>
    </citation>
    <scope>NUCLEOTIDE SEQUENCE [LARGE SCALE GENOMIC DNA]</scope>
    <source>
        <strain evidence="5 6">CECT 7731</strain>
    </source>
</reference>
<protein>
    <submittedName>
        <fullName evidence="5">Ankyrin repeat protein</fullName>
    </submittedName>
</protein>